<proteinExistence type="inferred from homology"/>
<feature type="compositionally biased region" description="Basic and acidic residues" evidence="7">
    <location>
        <begin position="438"/>
        <end position="456"/>
    </location>
</feature>
<gene>
    <name evidence="8" type="ORF">OKIOD_LOCUS12046</name>
</gene>
<reference evidence="8 9" key="1">
    <citation type="submission" date="2021-04" db="EMBL/GenBank/DDBJ databases">
        <authorList>
            <person name="Bliznina A."/>
        </authorList>
    </citation>
    <scope>NUCLEOTIDE SEQUENCE [LARGE SCALE GENOMIC DNA]</scope>
</reference>
<comment type="subcellular location">
    <subcellularLocation>
        <location evidence="1">Nucleus</location>
    </subcellularLocation>
</comment>
<evidence type="ECO:0000313" key="8">
    <source>
        <dbReference type="EMBL" id="CAG5107359.1"/>
    </source>
</evidence>
<dbReference type="InterPro" id="IPR019734">
    <property type="entry name" value="TPR_rpt"/>
</dbReference>
<evidence type="ECO:0000256" key="3">
    <source>
        <dbReference type="ARBA" id="ARBA00034483"/>
    </source>
</evidence>
<evidence type="ECO:0000256" key="6">
    <source>
        <dbReference type="PROSITE-ProRule" id="PRU00339"/>
    </source>
</evidence>
<dbReference type="PANTHER" id="PTHR14017:SF1">
    <property type="entry name" value="LD02225P"/>
    <property type="match status" value="1"/>
</dbReference>
<evidence type="ECO:0000256" key="1">
    <source>
        <dbReference type="ARBA" id="ARBA00004123"/>
    </source>
</evidence>
<feature type="compositionally biased region" description="Low complexity" evidence="7">
    <location>
        <begin position="467"/>
        <end position="498"/>
    </location>
</feature>
<evidence type="ECO:0000256" key="5">
    <source>
        <dbReference type="ARBA" id="ARBA00048695"/>
    </source>
</evidence>
<name>A0ABN7SXJ5_OIKDI</name>
<feature type="compositionally biased region" description="Acidic residues" evidence="7">
    <location>
        <begin position="1"/>
        <end position="17"/>
    </location>
</feature>
<dbReference type="SUPFAM" id="SSF48452">
    <property type="entry name" value="TPR-like"/>
    <property type="match status" value="2"/>
</dbReference>
<keyword evidence="9" id="KW-1185">Reference proteome</keyword>
<dbReference type="PROSITE" id="PS50005">
    <property type="entry name" value="TPR"/>
    <property type="match status" value="2"/>
</dbReference>
<accession>A0ABN7SXJ5</accession>
<evidence type="ECO:0000256" key="2">
    <source>
        <dbReference type="ARBA" id="ARBA00023242"/>
    </source>
</evidence>
<dbReference type="PANTHER" id="PTHR14017">
    <property type="entry name" value="LYSINE-SPECIFIC DEMETHYLASE"/>
    <property type="match status" value="1"/>
</dbReference>
<evidence type="ECO:0000313" key="9">
    <source>
        <dbReference type="Proteomes" id="UP001158576"/>
    </source>
</evidence>
<evidence type="ECO:0000256" key="4">
    <source>
        <dbReference type="ARBA" id="ARBA00034525"/>
    </source>
</evidence>
<dbReference type="Gene3D" id="1.25.40.10">
    <property type="entry name" value="Tetratricopeptide repeat domain"/>
    <property type="match status" value="2"/>
</dbReference>
<feature type="compositionally biased region" description="Polar residues" evidence="7">
    <location>
        <begin position="457"/>
        <end position="466"/>
    </location>
</feature>
<feature type="region of interest" description="Disordered" evidence="7">
    <location>
        <begin position="1"/>
        <end position="25"/>
    </location>
</feature>
<comment type="similarity">
    <text evidence="3">Belongs to the UTX family.</text>
</comment>
<dbReference type="EC" id="1.14.11.68" evidence="4"/>
<keyword evidence="2" id="KW-0539">Nucleus</keyword>
<dbReference type="InterPro" id="IPR051630">
    <property type="entry name" value="Corepressor-Demethylase"/>
</dbReference>
<comment type="catalytic activity">
    <reaction evidence="5">
        <text>N(6),N(6),N(6)-trimethyl-L-lysyl(27)-[histone H3] + 2 2-oxoglutarate + 2 O2 = N(6)-methyl-L-lysyl(27)-[histone H3] + 2 formaldehyde + 2 succinate + 2 CO2</text>
        <dbReference type="Rhea" id="RHEA:60224"/>
        <dbReference type="Rhea" id="RHEA-COMP:15535"/>
        <dbReference type="Rhea" id="RHEA-COMP:15544"/>
        <dbReference type="ChEBI" id="CHEBI:15379"/>
        <dbReference type="ChEBI" id="CHEBI:16526"/>
        <dbReference type="ChEBI" id="CHEBI:16810"/>
        <dbReference type="ChEBI" id="CHEBI:16842"/>
        <dbReference type="ChEBI" id="CHEBI:30031"/>
        <dbReference type="ChEBI" id="CHEBI:61929"/>
        <dbReference type="ChEBI" id="CHEBI:61961"/>
        <dbReference type="EC" id="1.14.11.68"/>
    </reaction>
</comment>
<dbReference type="InterPro" id="IPR011990">
    <property type="entry name" value="TPR-like_helical_dom_sf"/>
</dbReference>
<evidence type="ECO:0000256" key="7">
    <source>
        <dbReference type="SAM" id="MobiDB-lite"/>
    </source>
</evidence>
<dbReference type="SMART" id="SM00028">
    <property type="entry name" value="TPR"/>
    <property type="match status" value="7"/>
</dbReference>
<feature type="repeat" description="TPR" evidence="6">
    <location>
        <begin position="309"/>
        <end position="342"/>
    </location>
</feature>
<dbReference type="EMBL" id="OU015566">
    <property type="protein sequence ID" value="CAG5107359.1"/>
    <property type="molecule type" value="Genomic_DNA"/>
</dbReference>
<feature type="repeat" description="TPR" evidence="6">
    <location>
        <begin position="343"/>
        <end position="376"/>
    </location>
</feature>
<feature type="region of interest" description="Disordered" evidence="7">
    <location>
        <begin position="421"/>
        <end position="506"/>
    </location>
</feature>
<organism evidence="8 9">
    <name type="scientific">Oikopleura dioica</name>
    <name type="common">Tunicate</name>
    <dbReference type="NCBI Taxonomy" id="34765"/>
    <lineage>
        <taxon>Eukaryota</taxon>
        <taxon>Metazoa</taxon>
        <taxon>Chordata</taxon>
        <taxon>Tunicata</taxon>
        <taxon>Appendicularia</taxon>
        <taxon>Copelata</taxon>
        <taxon>Oikopleuridae</taxon>
        <taxon>Oikopleura</taxon>
    </lineage>
</organism>
<protein>
    <recommendedName>
        <fullName evidence="4">[histone H3]-trimethyl-L-lysine(27) demethylase</fullName>
        <ecNumber evidence="4">1.14.11.68</ecNumber>
    </recommendedName>
</protein>
<dbReference type="Pfam" id="PF13432">
    <property type="entry name" value="TPR_16"/>
    <property type="match status" value="1"/>
</dbReference>
<dbReference type="Proteomes" id="UP001158576">
    <property type="component" value="Chromosome 1"/>
</dbReference>
<sequence>MKSDEDELTEDELEQSADWDSRNFGDEEFLPNGGRFQLLQKIIRNYQKKITDSPRPDPEWLLRLGHFHLLGLQWHLALSAYSKCLKLSKWEDHQFSVIRDQSRFVVRPNKGAKSGRVMLLYGLGLCYFHFSNFAWAKNAFLEVLYREPEFHCAQEVHARLGISLKYMKLYNWAFKHLQWALSVANRSPDRCPMSVAEIKFHLGHTEELRMNFHSAKSYYESVIDDDSKSKSVEAAANSTLGWMLFRTKELGEKSQRIQAAIKLLQRATQLDDNSGQTWYYLGRCYSAASDVNSAFNNYRKSIDKSEACADTWCSIGVLYQEQTQHTDALQAFICAVQLDPTHVEAWMDLGVLYESKRQFKDAFKCFHRAYSCSVRRGAPREELFHKAKSLQDMESNSVGPQTGLTSIEKAWTMPIPAELTQRQAARCAPPRNFNETPSEEKPKTEADSKKQVKSEPVDQNATPMDYSSSTTPEKTSSSTKTAPTKPSSAKTDKQSSSSNNSGPNWLMNEMESNVLRTLQNNSNALTPFQKAELERLRYLQKCTEYFKKHVKTTESNVPTNDLFQQTNEQTKPAKETDYAKELSVVKGRRVPGLSAPTEFSHSITANELINVCRKLRHNLEKDTKLEIENRSPPFFPLNPKPVDINPEAPLIQVDTKKEANSKVLRQFFF</sequence>
<keyword evidence="6" id="KW-0802">TPR repeat</keyword>